<dbReference type="InterPro" id="IPR007788">
    <property type="entry name" value="QCT"/>
</dbReference>
<dbReference type="AlphaFoldDB" id="A0AAU8LTJ8"/>
<dbReference type="EMBL" id="CP159373">
    <property type="protein sequence ID" value="XCN72480.1"/>
    <property type="molecule type" value="Genomic_DNA"/>
</dbReference>
<accession>A0AAU8LTJ8</accession>
<feature type="signal peptide" evidence="1">
    <location>
        <begin position="1"/>
        <end position="21"/>
    </location>
</feature>
<dbReference type="Gene3D" id="2.130.10.10">
    <property type="entry name" value="YVTN repeat-like/Quinoprotein amine dehydrogenase"/>
    <property type="match status" value="1"/>
</dbReference>
<gene>
    <name evidence="2" type="ORF">Q3M24_19655</name>
</gene>
<dbReference type="Pfam" id="PF05096">
    <property type="entry name" value="Glu_cyclase_2"/>
    <property type="match status" value="1"/>
</dbReference>
<organism evidence="2">
    <name type="scientific">Candidatus Electrothrix aestuarii</name>
    <dbReference type="NCBI Taxonomy" id="3062594"/>
    <lineage>
        <taxon>Bacteria</taxon>
        <taxon>Pseudomonadati</taxon>
        <taxon>Thermodesulfobacteriota</taxon>
        <taxon>Desulfobulbia</taxon>
        <taxon>Desulfobulbales</taxon>
        <taxon>Desulfobulbaceae</taxon>
        <taxon>Candidatus Electrothrix</taxon>
    </lineage>
</organism>
<name>A0AAU8LTJ8_9BACT</name>
<feature type="chain" id="PRO_5043392312" evidence="1">
    <location>
        <begin position="22"/>
        <end position="263"/>
    </location>
</feature>
<sequence length="263" mass="30681">MRSWIFLIPLLLLLNGHIATSNTGIPQPVQYTYTVVQEYPHDPKAFTQGLIWDEGQVYESTGLYGRSSLRLVDLKTGQVKRQYNFPEGYFAEGITVFQDKIYQLTWKNNEAFLFDKREFTPLKSWSYPREGWGITHNGKELLVSDGSAFLYFLDPGTLTEKRRILVRDDQGEVRKLNELEYVQDAIYANVWQTNRIAIIRPEDGVVTGWLDLSDLCQRMQSLWQARKDVLNGIMYDPVEDRLFITGKLWPSLFEIKVLRKESR</sequence>
<evidence type="ECO:0000313" key="2">
    <source>
        <dbReference type="EMBL" id="XCN72480.1"/>
    </source>
</evidence>
<dbReference type="PANTHER" id="PTHR31270">
    <property type="entry name" value="GLUTAMINYL-PEPTIDE CYCLOTRANSFERASE"/>
    <property type="match status" value="1"/>
</dbReference>
<dbReference type="KEGG" id="eaj:Q3M24_19655"/>
<evidence type="ECO:0000256" key="1">
    <source>
        <dbReference type="SAM" id="SignalP"/>
    </source>
</evidence>
<dbReference type="PANTHER" id="PTHR31270:SF1">
    <property type="entry name" value="GLUTAMINYL-PEPTIDE CYCLOTRANSFERASE"/>
    <property type="match status" value="1"/>
</dbReference>
<keyword evidence="1" id="KW-0732">Signal</keyword>
<dbReference type="SUPFAM" id="SSF50969">
    <property type="entry name" value="YVTN repeat-like/Quinoprotein amine dehydrogenase"/>
    <property type="match status" value="1"/>
</dbReference>
<reference evidence="2" key="2">
    <citation type="submission" date="2024-06" db="EMBL/GenBank/DDBJ databases">
        <authorList>
            <person name="Plum-Jensen L.E."/>
            <person name="Schramm A."/>
            <person name="Marshall I.P.G."/>
        </authorList>
    </citation>
    <scope>NUCLEOTIDE SEQUENCE</scope>
    <source>
        <strain evidence="2">Rat1</strain>
    </source>
</reference>
<reference evidence="2" key="1">
    <citation type="journal article" date="2024" name="Syst. Appl. Microbiol.">
        <title>First single-strain enrichments of Electrothrix cable bacteria, description of E. aestuarii sp. nov. and E. rattekaaiensis sp. nov., and proposal of a cable bacteria taxonomy following the rules of the SeqCode.</title>
        <authorList>
            <person name="Plum-Jensen L.E."/>
            <person name="Schramm A."/>
            <person name="Marshall I.P.G."/>
        </authorList>
    </citation>
    <scope>NUCLEOTIDE SEQUENCE</scope>
    <source>
        <strain evidence="2">Rat1</strain>
    </source>
</reference>
<dbReference type="InterPro" id="IPR015943">
    <property type="entry name" value="WD40/YVTN_repeat-like_dom_sf"/>
</dbReference>
<protein>
    <submittedName>
        <fullName evidence="2">Glutaminyl-peptide cyclotransferase</fullName>
    </submittedName>
</protein>
<proteinExistence type="predicted"/>
<dbReference type="GO" id="GO:0016603">
    <property type="term" value="F:glutaminyl-peptide cyclotransferase activity"/>
    <property type="evidence" value="ECO:0007669"/>
    <property type="project" value="InterPro"/>
</dbReference>
<dbReference type="InterPro" id="IPR011044">
    <property type="entry name" value="Quino_amine_DH_bsu"/>
</dbReference>